<evidence type="ECO:0000256" key="12">
    <source>
        <dbReference type="SAM" id="SignalP"/>
    </source>
</evidence>
<dbReference type="GeneID" id="100275791"/>
<evidence type="ECO:0000256" key="3">
    <source>
        <dbReference type="ARBA" id="ARBA00010609"/>
    </source>
</evidence>
<dbReference type="OMA" id="YQLDVMS"/>
<keyword evidence="7" id="KW-0560">Oxidoreductase</keyword>
<dbReference type="GO" id="GO:0005507">
    <property type="term" value="F:copper ion binding"/>
    <property type="evidence" value="ECO:0007669"/>
    <property type="project" value="InterPro"/>
</dbReference>
<dbReference type="Proteomes" id="UP000007305">
    <property type="component" value="Chromosome 3"/>
</dbReference>
<dbReference type="KEGG" id="zma:100275791"/>
<evidence type="ECO:0000256" key="11">
    <source>
        <dbReference type="ARBA" id="ARBA00037077"/>
    </source>
</evidence>
<dbReference type="InterPro" id="IPR052152">
    <property type="entry name" value="LPR1/LPR2"/>
</dbReference>
<evidence type="ECO:0000313" key="17">
    <source>
        <dbReference type="Proteomes" id="UP000007305"/>
    </source>
</evidence>
<keyword evidence="17" id="KW-1185">Reference proteome</keyword>
<keyword evidence="18" id="KW-1267">Proteomics identification</keyword>
<dbReference type="GO" id="GO:0005789">
    <property type="term" value="C:endoplasmic reticulum membrane"/>
    <property type="evidence" value="ECO:0007669"/>
    <property type="project" value="UniProtKB-SubCell"/>
</dbReference>
<evidence type="ECO:0000259" key="13">
    <source>
        <dbReference type="Pfam" id="PF07731"/>
    </source>
</evidence>
<evidence type="ECO:0000256" key="4">
    <source>
        <dbReference type="ARBA" id="ARBA00022723"/>
    </source>
</evidence>
<evidence type="ECO:0000256" key="7">
    <source>
        <dbReference type="ARBA" id="ARBA00023002"/>
    </source>
</evidence>
<gene>
    <name evidence="16" type="primary">LOC100275791</name>
    <name evidence="15" type="ORF">ZEAMMB73_Zm00001d040034</name>
</gene>
<dbReference type="FunFam" id="2.60.40.420:FF:000081">
    <property type="entry name" value="Spore coat protein A"/>
    <property type="match status" value="1"/>
</dbReference>
<dbReference type="GO" id="GO:0016491">
    <property type="term" value="F:oxidoreductase activity"/>
    <property type="evidence" value="ECO:0000318"/>
    <property type="project" value="GO_Central"/>
</dbReference>
<evidence type="ECO:0000313" key="15">
    <source>
        <dbReference type="EMBL" id="ONM30338.1"/>
    </source>
</evidence>
<dbReference type="Pfam" id="PF07732">
    <property type="entry name" value="Cu-oxidase_3"/>
    <property type="match status" value="1"/>
</dbReference>
<reference evidence="16" key="2">
    <citation type="submission" date="2019-07" db="EMBL/GenBank/DDBJ databases">
        <authorList>
            <person name="Seetharam A."/>
            <person name="Woodhouse M."/>
            <person name="Cannon E."/>
        </authorList>
    </citation>
    <scope>NUCLEOTIDE SEQUENCE [LARGE SCALE GENOMIC DNA]</scope>
    <source>
        <strain evidence="16">cv. B73</strain>
    </source>
</reference>
<dbReference type="PaxDb" id="4577-GRMZM2G054050_P01"/>
<dbReference type="Gene3D" id="2.60.40.420">
    <property type="entry name" value="Cupredoxins - blue copper proteins"/>
    <property type="match status" value="3"/>
</dbReference>
<comment type="function">
    <text evidence="11">Multicopper oxidase that may play a role in the maintenance of inorganic phosphate homeostasis.</text>
</comment>
<dbReference type="AlphaFoldDB" id="A0A1D6MMA5"/>
<dbReference type="Gramene" id="Zm00001eb125630_T001">
    <property type="protein sequence ID" value="Zm00001eb125630_P001"/>
    <property type="gene ID" value="Zm00001eb125630"/>
</dbReference>
<feature type="domain" description="Plastocyanin-like" evidence="13">
    <location>
        <begin position="440"/>
        <end position="596"/>
    </location>
</feature>
<evidence type="ECO:0000256" key="10">
    <source>
        <dbReference type="ARBA" id="ARBA00023180"/>
    </source>
</evidence>
<evidence type="ECO:0000259" key="14">
    <source>
        <dbReference type="Pfam" id="PF07732"/>
    </source>
</evidence>
<evidence type="ECO:0000313" key="16">
    <source>
        <dbReference type="EnsemblPlants" id="Zm00001eb125630_P001"/>
    </source>
</evidence>
<proteinExistence type="evidence at protein level"/>
<dbReference type="EnsemblPlants" id="Zm00001eb125630_T001">
    <property type="protein sequence ID" value="Zm00001eb125630_P001"/>
    <property type="gene ID" value="Zm00001eb125630"/>
</dbReference>
<dbReference type="SUPFAM" id="SSF49503">
    <property type="entry name" value="Cupredoxins"/>
    <property type="match status" value="3"/>
</dbReference>
<keyword evidence="10" id="KW-0325">Glycoprotein</keyword>
<dbReference type="ExpressionAtlas" id="A0A1D6MMA5">
    <property type="expression patterns" value="baseline and differential"/>
</dbReference>
<dbReference type="EMBL" id="CM007649">
    <property type="protein sequence ID" value="ONM30338.1"/>
    <property type="molecule type" value="Genomic_DNA"/>
</dbReference>
<feature type="signal peptide" evidence="12">
    <location>
        <begin position="1"/>
        <end position="26"/>
    </location>
</feature>
<evidence type="ECO:0000256" key="2">
    <source>
        <dbReference type="ARBA" id="ARBA00004406"/>
    </source>
</evidence>
<dbReference type="eggNOG" id="ENOG502QR4X">
    <property type="taxonomic scope" value="Eukaryota"/>
</dbReference>
<evidence type="ECO:0000256" key="5">
    <source>
        <dbReference type="ARBA" id="ARBA00022729"/>
    </source>
</evidence>
<dbReference type="GO" id="GO:0016036">
    <property type="term" value="P:cellular response to phosphate starvation"/>
    <property type="evidence" value="ECO:0007669"/>
    <property type="project" value="InterPro"/>
</dbReference>
<dbReference type="InterPro" id="IPR011706">
    <property type="entry name" value="Cu-oxidase_C"/>
</dbReference>
<dbReference type="SMR" id="A0A1D6MMA5"/>
<dbReference type="Pfam" id="PF07731">
    <property type="entry name" value="Cu-oxidase_2"/>
    <property type="match status" value="1"/>
</dbReference>
<feature type="domain" description="Plastocyanin-like" evidence="14">
    <location>
        <begin position="153"/>
        <end position="229"/>
    </location>
</feature>
<organism evidence="15">
    <name type="scientific">Zea mays</name>
    <name type="common">Maize</name>
    <dbReference type="NCBI Taxonomy" id="4577"/>
    <lineage>
        <taxon>Eukaryota</taxon>
        <taxon>Viridiplantae</taxon>
        <taxon>Streptophyta</taxon>
        <taxon>Embryophyta</taxon>
        <taxon>Tracheophyta</taxon>
        <taxon>Spermatophyta</taxon>
        <taxon>Magnoliopsida</taxon>
        <taxon>Liliopsida</taxon>
        <taxon>Poales</taxon>
        <taxon>Poaceae</taxon>
        <taxon>PACMAD clade</taxon>
        <taxon>Panicoideae</taxon>
        <taxon>Andropogonodae</taxon>
        <taxon>Andropogoneae</taxon>
        <taxon>Tripsacinae</taxon>
        <taxon>Zea</taxon>
    </lineage>
</organism>
<comment type="cofactor">
    <cofactor evidence="1">
        <name>Cu cation</name>
        <dbReference type="ChEBI" id="CHEBI:23378"/>
    </cofactor>
</comment>
<name>A0A1D6MMA5_MAIZE</name>
<reference evidence="16" key="3">
    <citation type="submission" date="2021-05" db="UniProtKB">
        <authorList>
            <consortium name="EnsemblPlants"/>
        </authorList>
    </citation>
    <scope>IDENTIFICATION</scope>
    <source>
        <strain evidence="16">cv. B73</strain>
    </source>
</reference>
<keyword evidence="8" id="KW-0186">Copper</keyword>
<dbReference type="OrthoDB" id="262547at2759"/>
<dbReference type="PANTHER" id="PTHR48461:SF1">
    <property type="entry name" value="MULTICOPPER OXIDASE LPR1-LIKE"/>
    <property type="match status" value="1"/>
</dbReference>
<dbReference type="RefSeq" id="NP_001307166.1">
    <property type="nucleotide sequence ID" value="NM_001320237.2"/>
</dbReference>
<keyword evidence="6" id="KW-0256">Endoplasmic reticulum</keyword>
<evidence type="ECO:0000256" key="1">
    <source>
        <dbReference type="ARBA" id="ARBA00001935"/>
    </source>
</evidence>
<keyword evidence="9" id="KW-0472">Membrane</keyword>
<evidence type="ECO:0007829" key="18">
    <source>
        <dbReference type="PeptideAtlas" id="A0A1D6MMA5"/>
    </source>
</evidence>
<dbReference type="InterPro" id="IPR008972">
    <property type="entry name" value="Cupredoxin"/>
</dbReference>
<evidence type="ECO:0000256" key="9">
    <source>
        <dbReference type="ARBA" id="ARBA00023136"/>
    </source>
</evidence>
<accession>A0A1D6MMA5</accession>
<evidence type="ECO:0000256" key="8">
    <source>
        <dbReference type="ARBA" id="ARBA00023008"/>
    </source>
</evidence>
<dbReference type="InterPro" id="IPR011707">
    <property type="entry name" value="Cu-oxidase-like_N"/>
</dbReference>
<dbReference type="CDD" id="cd13844">
    <property type="entry name" value="CuRO_1_BOD_CotA_like"/>
    <property type="match status" value="1"/>
</dbReference>
<feature type="chain" id="PRO_5010807074" evidence="12">
    <location>
        <begin position="27"/>
        <end position="599"/>
    </location>
</feature>
<keyword evidence="5 12" id="KW-0732">Signal</keyword>
<comment type="similarity">
    <text evidence="3">Belongs to the multicopper oxidase family.</text>
</comment>
<reference evidence="15 17" key="1">
    <citation type="submission" date="2015-12" db="EMBL/GenBank/DDBJ databases">
        <title>Update maize B73 reference genome by single molecule sequencing technologies.</title>
        <authorList>
            <consortium name="Maize Genome Sequencing Project"/>
            <person name="Ware D."/>
        </authorList>
    </citation>
    <scope>NUCLEOTIDE SEQUENCE [LARGE SCALE GENOMIC DNA]</scope>
    <source>
        <strain evidence="17">cv. B73</strain>
        <tissue evidence="15">Seedling</tissue>
    </source>
</reference>
<dbReference type="STRING" id="4577.A0A1D6MMA5"/>
<sequence>MGERRRFPASARLLALAVAMVLQAAAVVLVLGEASDGGAMLVGPRQLEKFVDELPDMPRLRGYGVTEGGALVAGNLTIGMYDTSWKFHRDLPATRVFAYGTSKETATVPGPTIEAMRGVPTHVTWANHLPARHFLPWDPTLTTAVAPGGRGVPTVVHLHGGVQQSSSDGHSLAWFTSGFAATGPRFSPPPYTYPNRQPPGNLWYHDHAMGLTRVNILAGLMGAYRVASPAEEGPMNLPRGEAFDRNLVLFDRDFRAADGALFMNRTGNNPGVHPQWNPEYFGAVVVVNGKAWPYLRVRRRRYRFRILNASNARFFRLSLSAGLRFVHVASDSVYLARPVATERFVVAPSEIADVVVDFAESAAGAAVVLSDDAPAPYPGDPGEKAETIAVMKFVVEGAAEDPDTSTVPATLMPHYPRPDAREAATARHITMYEYTRAGTDEPTHLYLNARSYMDPVTETPKEGTSEVWEVINLTDDNHPLHVHLAVFAVLEQRSLRRVDEFRDCMKRRNDARACGVDRHLAGGRRHVVPRQERGWKNVFKVRPSAVTRILVRFKPLTDAASPEESRFPFDVTTGPGYVYHCHILDHEDNEMMRPMKIVR</sequence>
<dbReference type="PANTHER" id="PTHR48461">
    <property type="entry name" value="MULTICOPPER OXIDASE LPR1-LIKE"/>
    <property type="match status" value="1"/>
</dbReference>
<protein>
    <submittedName>
        <fullName evidence="15">Multicopper oxidase LPR2</fullName>
    </submittedName>
</protein>
<comment type="subcellular location">
    <subcellularLocation>
        <location evidence="2">Endoplasmic reticulum membrane</location>
        <topology evidence="2">Peripheral membrane protein</topology>
    </subcellularLocation>
</comment>
<keyword evidence="4" id="KW-0479">Metal-binding</keyword>
<evidence type="ECO:0000256" key="6">
    <source>
        <dbReference type="ARBA" id="ARBA00022824"/>
    </source>
</evidence>